<sequence>MNSLTLDRLKEIVSGNAAALRRVVELQPAGGPGAKVFPPTYEGGKYATEKRRINGELVDCVLLDSVQSQANRMELALQEAVDERRISLPVITVDFSDTGAWFIGRVTSLEAPHRIADAILRDSNWDDGKGKKVPFRKTPAGAALDAASLQNATALFGYCPTALVFGMWDSTGARGGLGVKFPRAIVSEIIGIGAVPGQRTGGRLDPLQISSKAGPVYETEDGDWTLDPTKAKRKKDKHGNEVPALYGEKGKPSEINHGNVTPSLVVQKDNRDQPILDEFDKPIPIGGFTIDRAQQITVISLPALRRLRFPVNGNNNADLPGRVALTALALCAATLSSEKGYNLRSQCDLVASGVPQWEIPGQNEAFSLNAEDAVKLFNQAVKEAQNAGLPWNAAGMKLTPRDDLVEMVLRSRERGGEEQGEEEA</sequence>
<dbReference type="Pfam" id="PF09617">
    <property type="entry name" value="Cas_GSU0053"/>
    <property type="match status" value="1"/>
</dbReference>
<evidence type="ECO:0000256" key="1">
    <source>
        <dbReference type="SAM" id="MobiDB-lite"/>
    </source>
</evidence>
<protein>
    <submittedName>
        <fullName evidence="2">Type I-U CRISPR-associated protein Cas7</fullName>
    </submittedName>
</protein>
<feature type="region of interest" description="Disordered" evidence="1">
    <location>
        <begin position="220"/>
        <end position="259"/>
    </location>
</feature>
<reference evidence="2 3" key="1">
    <citation type="submission" date="2017-11" db="EMBL/GenBank/DDBJ databases">
        <title>Evolution of Phototrophy in the Chloroflexi Phylum Driven by Horizontal Gene Transfer.</title>
        <authorList>
            <person name="Ward L.M."/>
            <person name="Hemp J."/>
            <person name="Shih P.M."/>
            <person name="Mcglynn S.E."/>
            <person name="Fischer W."/>
        </authorList>
    </citation>
    <scope>NUCLEOTIDE SEQUENCE [LARGE SCALE GENOMIC DNA]</scope>
    <source>
        <strain evidence="2">JP3_7</strain>
    </source>
</reference>
<evidence type="ECO:0000313" key="3">
    <source>
        <dbReference type="Proteomes" id="UP000230790"/>
    </source>
</evidence>
<dbReference type="AlphaFoldDB" id="A0A2M8QA77"/>
<gene>
    <name evidence="2" type="primary">cas7u</name>
    <name evidence="2" type="ORF">CUN48_12450</name>
</gene>
<dbReference type="NCBIfam" id="TIGR02570">
    <property type="entry name" value="cas7_GSU0053"/>
    <property type="match status" value="1"/>
</dbReference>
<comment type="caution">
    <text evidence="2">The sequence shown here is derived from an EMBL/GenBank/DDBJ whole genome shotgun (WGS) entry which is preliminary data.</text>
</comment>
<dbReference type="InterPro" id="IPR013403">
    <property type="entry name" value="CRISPR-assoc_prot_Csb1/Cas7u"/>
</dbReference>
<dbReference type="Proteomes" id="UP000230790">
    <property type="component" value="Unassembled WGS sequence"/>
</dbReference>
<name>A0A2M8QA77_9CHLR</name>
<organism evidence="2 3">
    <name type="scientific">Candidatus Thermofonsia Clade 3 bacterium</name>
    <dbReference type="NCBI Taxonomy" id="2364212"/>
    <lineage>
        <taxon>Bacteria</taxon>
        <taxon>Bacillati</taxon>
        <taxon>Chloroflexota</taxon>
        <taxon>Candidatus Thermofontia</taxon>
        <taxon>Candidatus Thermofonsia Clade 3</taxon>
    </lineage>
</organism>
<evidence type="ECO:0000313" key="2">
    <source>
        <dbReference type="EMBL" id="PJF46706.1"/>
    </source>
</evidence>
<accession>A0A2M8QA77</accession>
<dbReference type="EMBL" id="PGTN01000107">
    <property type="protein sequence ID" value="PJF46706.1"/>
    <property type="molecule type" value="Genomic_DNA"/>
</dbReference>
<proteinExistence type="predicted"/>